<name>A0A176RVE0_9GAMM</name>
<comment type="caution">
    <text evidence="1">The sequence shown here is derived from an EMBL/GenBank/DDBJ whole genome shotgun (WGS) entry which is preliminary data.</text>
</comment>
<organism evidence="1 2">
    <name type="scientific">Candidatus Thiomargarita nelsonii</name>
    <dbReference type="NCBI Taxonomy" id="1003181"/>
    <lineage>
        <taxon>Bacteria</taxon>
        <taxon>Pseudomonadati</taxon>
        <taxon>Pseudomonadota</taxon>
        <taxon>Gammaproteobacteria</taxon>
        <taxon>Thiotrichales</taxon>
        <taxon>Thiotrichaceae</taxon>
        <taxon>Thiomargarita</taxon>
    </lineage>
</organism>
<accession>A0A176RVE0</accession>
<evidence type="ECO:0000313" key="2">
    <source>
        <dbReference type="Proteomes" id="UP000076962"/>
    </source>
</evidence>
<dbReference type="AlphaFoldDB" id="A0A176RVE0"/>
<dbReference type="EMBL" id="LUTY01002690">
    <property type="protein sequence ID" value="OAD19720.1"/>
    <property type="molecule type" value="Genomic_DNA"/>
</dbReference>
<protein>
    <submittedName>
        <fullName evidence="1">Uncharacterized protein</fullName>
    </submittedName>
</protein>
<gene>
    <name evidence="1" type="ORF">THIOM_004630</name>
</gene>
<evidence type="ECO:0000313" key="1">
    <source>
        <dbReference type="EMBL" id="OAD19720.1"/>
    </source>
</evidence>
<keyword evidence="2" id="KW-1185">Reference proteome</keyword>
<dbReference type="Proteomes" id="UP000076962">
    <property type="component" value="Unassembled WGS sequence"/>
</dbReference>
<sequence>MLKPYRFFFSFPREAKEREKTHLLEVPSKQIAITIISVKELIRGRLAQIRKATKPDARVKAYYWLSLDSQVFCRCCEYNECSTTKKSRKNPIFFLNVSTSNARQRIKTNRLKTQGSSDNGFIRARSLVVLIAETLTENVKYVAKCPIIHDLMALSLQLRNLRIESETFPTGLHTQWRNAQHRPAGVCVFLR</sequence>
<reference evidence="1 2" key="1">
    <citation type="submission" date="2016-05" db="EMBL/GenBank/DDBJ databases">
        <title>Single-cell genome of chain-forming Candidatus Thiomargarita nelsonii and comparison to other large sulfur-oxidizing bacteria.</title>
        <authorList>
            <person name="Winkel M."/>
            <person name="Salman V."/>
            <person name="Woyke T."/>
            <person name="Schulz-Vogt H."/>
            <person name="Richter M."/>
            <person name="Flood B."/>
            <person name="Bailey J."/>
            <person name="Amann R."/>
            <person name="Mussmann M."/>
        </authorList>
    </citation>
    <scope>NUCLEOTIDE SEQUENCE [LARGE SCALE GENOMIC DNA]</scope>
    <source>
        <strain evidence="1 2">THI036</strain>
    </source>
</reference>
<proteinExistence type="predicted"/>